<evidence type="ECO:0000256" key="6">
    <source>
        <dbReference type="ARBA" id="ARBA00022598"/>
    </source>
</evidence>
<dbReference type="GO" id="GO:0005524">
    <property type="term" value="F:ATP binding"/>
    <property type="evidence" value="ECO:0007669"/>
    <property type="project" value="UniProtKB-UniRule"/>
</dbReference>
<dbReference type="GO" id="GO:0000053">
    <property type="term" value="P:argininosuccinate metabolic process"/>
    <property type="evidence" value="ECO:0007669"/>
    <property type="project" value="TreeGrafter"/>
</dbReference>
<reference evidence="13" key="1">
    <citation type="submission" date="2020-10" db="EMBL/GenBank/DDBJ databases">
        <authorList>
            <person name="Kadnikov V."/>
            <person name="Beletsky A.V."/>
            <person name="Mardanov A.V."/>
            <person name="Karnachuk O.V."/>
            <person name="Ravin N.V."/>
        </authorList>
    </citation>
    <scope>NUCLEOTIDE SEQUENCE</scope>
    <source>
        <strain evidence="13">Bu02</strain>
    </source>
</reference>
<dbReference type="EMBL" id="CP062796">
    <property type="protein sequence ID" value="QUL98739.1"/>
    <property type="molecule type" value="Genomic_DNA"/>
</dbReference>
<dbReference type="PROSITE" id="PS00565">
    <property type="entry name" value="ARGININOSUCCIN_SYN_2"/>
    <property type="match status" value="1"/>
</dbReference>
<evidence type="ECO:0000259" key="12">
    <source>
        <dbReference type="Pfam" id="PF20979"/>
    </source>
</evidence>
<feature type="domain" description="Arginosuccinate synthase-like N-terminal" evidence="11">
    <location>
        <begin position="6"/>
        <end position="166"/>
    </location>
</feature>
<comment type="caution">
    <text evidence="10">Lacks conserved residue(s) required for the propagation of feature annotation.</text>
</comment>
<dbReference type="InterPro" id="IPR014729">
    <property type="entry name" value="Rossmann-like_a/b/a_fold"/>
</dbReference>
<dbReference type="Pfam" id="PF20979">
    <property type="entry name" value="Arginosuc_syn_C"/>
    <property type="match status" value="1"/>
</dbReference>
<feature type="binding site" evidence="10">
    <location>
        <position position="120"/>
    </location>
    <ligand>
        <name>L-aspartate</name>
        <dbReference type="ChEBI" id="CHEBI:29991"/>
    </ligand>
</feature>
<keyword evidence="9 10" id="KW-0067">ATP-binding</keyword>
<feature type="binding site" evidence="10">
    <location>
        <position position="37"/>
    </location>
    <ligand>
        <name>ATP</name>
        <dbReference type="ChEBI" id="CHEBI:30616"/>
    </ligand>
</feature>
<keyword evidence="4 10" id="KW-0963">Cytoplasm</keyword>
<feature type="binding site" evidence="10">
    <location>
        <position position="125"/>
    </location>
    <ligand>
        <name>L-aspartate</name>
        <dbReference type="ChEBI" id="CHEBI:29991"/>
    </ligand>
</feature>
<evidence type="ECO:0000256" key="9">
    <source>
        <dbReference type="ARBA" id="ARBA00022840"/>
    </source>
</evidence>
<dbReference type="CDD" id="cd01999">
    <property type="entry name" value="ASS"/>
    <property type="match status" value="1"/>
</dbReference>
<name>A0AAT9LCC6_9FIRM</name>
<evidence type="ECO:0000256" key="7">
    <source>
        <dbReference type="ARBA" id="ARBA00022605"/>
    </source>
</evidence>
<feature type="binding site" evidence="10">
    <location>
        <position position="124"/>
    </location>
    <ligand>
        <name>L-aspartate</name>
        <dbReference type="ChEBI" id="CHEBI:29991"/>
    </ligand>
</feature>
<feature type="binding site" evidence="10">
    <location>
        <position position="118"/>
    </location>
    <ligand>
        <name>ATP</name>
        <dbReference type="ChEBI" id="CHEBI:30616"/>
    </ligand>
</feature>
<evidence type="ECO:0000259" key="11">
    <source>
        <dbReference type="Pfam" id="PF00764"/>
    </source>
</evidence>
<dbReference type="FunFam" id="3.40.50.620:FF:000038">
    <property type="entry name" value="Argininosuccinate synthase"/>
    <property type="match status" value="1"/>
</dbReference>
<dbReference type="HAMAP" id="MF_00005">
    <property type="entry name" value="Arg_succ_synth_type1"/>
    <property type="match status" value="1"/>
</dbReference>
<protein>
    <recommendedName>
        <fullName evidence="3 10">Argininosuccinate synthase</fullName>
        <ecNumber evidence="3 10">6.3.4.5</ecNumber>
    </recommendedName>
    <alternativeName>
        <fullName evidence="10">Citrulline--aspartate ligase</fullName>
    </alternativeName>
</protein>
<dbReference type="GO" id="GO:0004055">
    <property type="term" value="F:argininosuccinate synthase activity"/>
    <property type="evidence" value="ECO:0007669"/>
    <property type="project" value="UniProtKB-UniRule"/>
</dbReference>
<dbReference type="InterPro" id="IPR001518">
    <property type="entry name" value="Arginosuc_synth"/>
</dbReference>
<evidence type="ECO:0000256" key="4">
    <source>
        <dbReference type="ARBA" id="ARBA00022490"/>
    </source>
</evidence>
<evidence type="ECO:0000256" key="2">
    <source>
        <dbReference type="ARBA" id="ARBA00011881"/>
    </source>
</evidence>
<reference evidence="13" key="2">
    <citation type="journal article" date="2023" name="Biology">
        <title>Prokaryotic Life Associated with Coal-Fire Gas Vents Revealed by Metagenomics.</title>
        <authorList>
            <person name="Kadnikov V.V."/>
            <person name="Mardanov A.V."/>
            <person name="Beletsky A.V."/>
            <person name="Karnachuk O.V."/>
            <person name="Ravin N.V."/>
        </authorList>
    </citation>
    <scope>NUCLEOTIDE SEQUENCE</scope>
    <source>
        <strain evidence="13">Bu02</strain>
    </source>
</reference>
<comment type="similarity">
    <text evidence="10">Belongs to the argininosuccinate synthase family. Type 1 subfamily.</text>
</comment>
<comment type="subunit">
    <text evidence="2 10">Homotetramer.</text>
</comment>
<keyword evidence="5 10" id="KW-0055">Arginine biosynthesis</keyword>
<feature type="binding site" evidence="10">
    <location>
        <position position="128"/>
    </location>
    <ligand>
        <name>L-citrulline</name>
        <dbReference type="ChEBI" id="CHEBI:57743"/>
    </ligand>
</feature>
<dbReference type="PANTHER" id="PTHR11587:SF2">
    <property type="entry name" value="ARGININOSUCCINATE SYNTHASE"/>
    <property type="match status" value="1"/>
</dbReference>
<dbReference type="FunFam" id="3.90.1260.10:FF:000007">
    <property type="entry name" value="Argininosuccinate synthase"/>
    <property type="match status" value="1"/>
</dbReference>
<comment type="catalytic activity">
    <reaction evidence="10">
        <text>L-citrulline + L-aspartate + ATP = 2-(N(omega)-L-arginino)succinate + AMP + diphosphate + H(+)</text>
        <dbReference type="Rhea" id="RHEA:10932"/>
        <dbReference type="ChEBI" id="CHEBI:15378"/>
        <dbReference type="ChEBI" id="CHEBI:29991"/>
        <dbReference type="ChEBI" id="CHEBI:30616"/>
        <dbReference type="ChEBI" id="CHEBI:33019"/>
        <dbReference type="ChEBI" id="CHEBI:57472"/>
        <dbReference type="ChEBI" id="CHEBI:57743"/>
        <dbReference type="ChEBI" id="CHEBI:456215"/>
        <dbReference type="EC" id="6.3.4.5"/>
    </reaction>
</comment>
<dbReference type="NCBIfam" id="TIGR00032">
    <property type="entry name" value="argG"/>
    <property type="match status" value="1"/>
</dbReference>
<dbReference type="GO" id="GO:0000050">
    <property type="term" value="P:urea cycle"/>
    <property type="evidence" value="ECO:0007669"/>
    <property type="project" value="TreeGrafter"/>
</dbReference>
<dbReference type="InterPro" id="IPR048268">
    <property type="entry name" value="Arginosuc_syn_C"/>
</dbReference>
<evidence type="ECO:0000256" key="10">
    <source>
        <dbReference type="HAMAP-Rule" id="MF_00005"/>
    </source>
</evidence>
<dbReference type="PANTHER" id="PTHR11587">
    <property type="entry name" value="ARGININOSUCCINATE SYNTHASE"/>
    <property type="match status" value="1"/>
</dbReference>
<feature type="binding site" evidence="10">
    <location>
        <begin position="10"/>
        <end position="18"/>
    </location>
    <ligand>
        <name>ATP</name>
        <dbReference type="ChEBI" id="CHEBI:30616"/>
    </ligand>
</feature>
<dbReference type="KEGG" id="fcz:IMF26_01235"/>
<evidence type="ECO:0000256" key="3">
    <source>
        <dbReference type="ARBA" id="ARBA00012286"/>
    </source>
</evidence>
<dbReference type="Pfam" id="PF00764">
    <property type="entry name" value="Arginosuc_synth"/>
    <property type="match status" value="1"/>
</dbReference>
<dbReference type="PROSITE" id="PS00564">
    <property type="entry name" value="ARGININOSUCCIN_SYN_1"/>
    <property type="match status" value="1"/>
</dbReference>
<dbReference type="EC" id="6.3.4.5" evidence="3 10"/>
<comment type="pathway">
    <text evidence="1 10">Amino-acid biosynthesis; L-arginine biosynthesis; L-arginine from L-ornithine and carbamoyl phosphate: step 2/3.</text>
</comment>
<keyword evidence="8 10" id="KW-0547">Nucleotide-binding</keyword>
<feature type="binding site" evidence="10">
    <location>
        <position position="176"/>
    </location>
    <ligand>
        <name>L-citrulline</name>
        <dbReference type="ChEBI" id="CHEBI:57743"/>
    </ligand>
</feature>
<dbReference type="SUPFAM" id="SSF52402">
    <property type="entry name" value="Adenine nucleotide alpha hydrolases-like"/>
    <property type="match status" value="1"/>
</dbReference>
<evidence type="ECO:0000313" key="13">
    <source>
        <dbReference type="EMBL" id="QUL98739.1"/>
    </source>
</evidence>
<organism evidence="13">
    <name type="scientific">Candidatus Fermentithermobacillus carboniphilus</name>
    <dbReference type="NCBI Taxonomy" id="3085328"/>
    <lineage>
        <taxon>Bacteria</taxon>
        <taxon>Bacillati</taxon>
        <taxon>Bacillota</taxon>
        <taxon>Candidatus Fermentithermobacillia</taxon>
        <taxon>Candidatus Fermentithermobacillales</taxon>
        <taxon>Candidatus Fermentithermobacillaceae</taxon>
        <taxon>Candidatus Fermentithermobacillus</taxon>
    </lineage>
</organism>
<feature type="binding site" evidence="10">
    <location>
        <position position="88"/>
    </location>
    <ligand>
        <name>L-citrulline</name>
        <dbReference type="ChEBI" id="CHEBI:57743"/>
    </ligand>
</feature>
<evidence type="ECO:0000256" key="8">
    <source>
        <dbReference type="ARBA" id="ARBA00022741"/>
    </source>
</evidence>
<dbReference type="AlphaFoldDB" id="A0AAT9LCC6"/>
<feature type="domain" description="Arginosuccinate synthase C-terminal" evidence="12">
    <location>
        <begin position="175"/>
        <end position="393"/>
    </location>
</feature>
<dbReference type="Gene3D" id="3.40.50.620">
    <property type="entry name" value="HUPs"/>
    <property type="match status" value="1"/>
</dbReference>
<dbReference type="InterPro" id="IPR024074">
    <property type="entry name" value="AS_cat/multimer_dom_body"/>
</dbReference>
<keyword evidence="6 10" id="KW-0436">Ligase</keyword>
<keyword evidence="7 10" id="KW-0028">Amino-acid biosynthesis</keyword>
<dbReference type="InterPro" id="IPR018223">
    <property type="entry name" value="Arginosuc_synth_CS"/>
</dbReference>
<feature type="binding site" evidence="10">
    <location>
        <position position="261"/>
    </location>
    <ligand>
        <name>L-citrulline</name>
        <dbReference type="ChEBI" id="CHEBI:57743"/>
    </ligand>
</feature>
<dbReference type="InterPro" id="IPR023434">
    <property type="entry name" value="Arginosuc_synth_type_1_subfam"/>
</dbReference>
<comment type="subcellular location">
    <subcellularLocation>
        <location evidence="10">Cytoplasm</location>
    </subcellularLocation>
</comment>
<dbReference type="SUPFAM" id="SSF69864">
    <property type="entry name" value="Argininosuccinate synthetase, C-terminal domain"/>
    <property type="match status" value="1"/>
</dbReference>
<evidence type="ECO:0000256" key="1">
    <source>
        <dbReference type="ARBA" id="ARBA00004967"/>
    </source>
</evidence>
<proteinExistence type="inferred from homology"/>
<dbReference type="GO" id="GO:0006526">
    <property type="term" value="P:L-arginine biosynthetic process"/>
    <property type="evidence" value="ECO:0007669"/>
    <property type="project" value="UniProtKB-UniRule"/>
</dbReference>
<sequence length="403" mass="44384">MSGKDRVVLAYSGGLDTSVCIKWLQDKYSMDVIALVADLGENKDLQAIKAKALSVGACKCRVVDAKETFLVNFAFKALKANALYEGKYPLSAGLSRPLISQLLVQAAAEEEAVAVAHGCTGKGNDQVRFDVSVAALNPSLTVIAPVREWPMSREEEIEYARTNGIPVPVNKESPYSIDQNLWGRSIECGQIEDPWAEPPEDAWRWTQDPQKAPDVPEYLEIGFSRGVPVSLNGSTLGPVELVSALNAIAGKHGVGRLDMVENRLVGIKSRELYECPAAVTLITAHKDLESITLPRELAQFKSIIDQKYSEIVYFGLWFSPLREALDAFIDKTQDTVTGTVRLKLFKGSVTVVGRKSEFSLYDYSLATYDKQDAFDHKAAKGFIDIWGLPTKVYSSVRKRSSNL</sequence>
<dbReference type="Gene3D" id="1.20.5.470">
    <property type="entry name" value="Single helix bin"/>
    <property type="match status" value="1"/>
</dbReference>
<accession>A0AAT9LCC6</accession>
<feature type="binding site" evidence="10">
    <location>
        <position position="124"/>
    </location>
    <ligand>
        <name>L-citrulline</name>
        <dbReference type="ChEBI" id="CHEBI:57743"/>
    </ligand>
</feature>
<dbReference type="NCBIfam" id="NF001770">
    <property type="entry name" value="PRK00509.1"/>
    <property type="match status" value="1"/>
</dbReference>
<feature type="binding site" evidence="10">
    <location>
        <position position="273"/>
    </location>
    <ligand>
        <name>L-citrulline</name>
        <dbReference type="ChEBI" id="CHEBI:57743"/>
    </ligand>
</feature>
<evidence type="ECO:0000256" key="5">
    <source>
        <dbReference type="ARBA" id="ARBA00022571"/>
    </source>
</evidence>
<feature type="binding site" evidence="10">
    <location>
        <position position="185"/>
    </location>
    <ligand>
        <name>L-citrulline</name>
        <dbReference type="ChEBI" id="CHEBI:57743"/>
    </ligand>
</feature>
<dbReference type="FunFam" id="1.20.5.470:FF:000002">
    <property type="entry name" value="Argininosuccinate synthase"/>
    <property type="match status" value="1"/>
</dbReference>
<dbReference type="Gene3D" id="3.90.1260.10">
    <property type="entry name" value="Argininosuccinate synthetase, chain A, domain 2"/>
    <property type="match status" value="1"/>
</dbReference>
<gene>
    <name evidence="10" type="primary">argG</name>
    <name evidence="13" type="ORF">IMF26_01235</name>
</gene>
<dbReference type="InterPro" id="IPR048267">
    <property type="entry name" value="Arginosuc_syn_N"/>
</dbReference>
<dbReference type="GO" id="GO:0005737">
    <property type="term" value="C:cytoplasm"/>
    <property type="evidence" value="ECO:0007669"/>
    <property type="project" value="UniProtKB-SubCell"/>
</dbReference>